<dbReference type="InterPro" id="IPR001810">
    <property type="entry name" value="F-box_dom"/>
</dbReference>
<name>A0A0H2S033_9AGAM</name>
<reference evidence="2 3" key="1">
    <citation type="submission" date="2015-04" db="EMBL/GenBank/DDBJ databases">
        <title>Complete genome sequence of Schizopora paradoxa KUC8140, a cosmopolitan wood degrader in East Asia.</title>
        <authorList>
            <consortium name="DOE Joint Genome Institute"/>
            <person name="Min B."/>
            <person name="Park H."/>
            <person name="Jang Y."/>
            <person name="Kim J.-J."/>
            <person name="Kim K.H."/>
            <person name="Pangilinan J."/>
            <person name="Lipzen A."/>
            <person name="Riley R."/>
            <person name="Grigoriev I.V."/>
            <person name="Spatafora J.W."/>
            <person name="Choi I.-G."/>
        </authorList>
    </citation>
    <scope>NUCLEOTIDE SEQUENCE [LARGE SCALE GENOMIC DNA]</scope>
    <source>
        <strain evidence="2 3">KUC8140</strain>
    </source>
</reference>
<accession>A0A0H2S033</accession>
<protein>
    <recommendedName>
        <fullName evidence="1">F-box domain-containing protein</fullName>
    </recommendedName>
</protein>
<dbReference type="STRING" id="27342.A0A0H2S033"/>
<evidence type="ECO:0000313" key="3">
    <source>
        <dbReference type="Proteomes" id="UP000053477"/>
    </source>
</evidence>
<organism evidence="2 3">
    <name type="scientific">Schizopora paradoxa</name>
    <dbReference type="NCBI Taxonomy" id="27342"/>
    <lineage>
        <taxon>Eukaryota</taxon>
        <taxon>Fungi</taxon>
        <taxon>Dikarya</taxon>
        <taxon>Basidiomycota</taxon>
        <taxon>Agaricomycotina</taxon>
        <taxon>Agaricomycetes</taxon>
        <taxon>Hymenochaetales</taxon>
        <taxon>Schizoporaceae</taxon>
        <taxon>Schizopora</taxon>
    </lineage>
</organism>
<dbReference type="Proteomes" id="UP000053477">
    <property type="component" value="Unassembled WGS sequence"/>
</dbReference>
<dbReference type="Gene3D" id="3.80.10.10">
    <property type="entry name" value="Ribonuclease Inhibitor"/>
    <property type="match status" value="1"/>
</dbReference>
<dbReference type="InterPro" id="IPR032675">
    <property type="entry name" value="LRR_dom_sf"/>
</dbReference>
<dbReference type="AlphaFoldDB" id="A0A0H2S033"/>
<dbReference type="OrthoDB" id="3152451at2759"/>
<sequence length="548" mass="62215">MGGIPVEDSETGLHQLFAALEIWKESEFKQQDARAIWCPEWASASEDSDILTETKVQIAKRALKRLKSIKKALATATELLDKTFERVTEQSSDIIRIAGFSSLPDDVLARIFEMNHHAYMDAAECGGVNKERQFVCSSNILAQVCRRFRRIALHIPSLWEVVSNSHGKGWISTVKERCRSPSIFIAYDFPKAGKSIPELVEHTLPAMRWKGLNIHLMKRKDGHDAINHISTISDGNFPSLESLSLQLDWEYNKAQTNDDDVDDMDFSINLSNSASSLLSDWCLPKLSRLRLKNLFPYTIDCPNVRTCHIELTQLFGTNRWDLEGFEGFLECMPLIESLSLSFLNAWSLTRHDFAGTEPIKFLHLKSLEISVQGNTSEKFLRSIMNMMDFTAISDLTVSLCPICPDETMDSGKKVEEWLGVIFFLDSSSGFGTRKRVFPDVEVFRLDLQEDGDHFSYRDIFGALPRIRDLTLELPGCGEPDIPTRDMKGLRSLHLLKSGFYYSGETLKFLKEQNELGKIEKVGIEGCSNLVRYKDDLKDLLGDKFVWKG</sequence>
<dbReference type="Pfam" id="PF12937">
    <property type="entry name" value="F-box-like"/>
    <property type="match status" value="1"/>
</dbReference>
<evidence type="ECO:0000259" key="1">
    <source>
        <dbReference type="Pfam" id="PF12937"/>
    </source>
</evidence>
<proteinExistence type="predicted"/>
<evidence type="ECO:0000313" key="2">
    <source>
        <dbReference type="EMBL" id="KLO15093.1"/>
    </source>
</evidence>
<dbReference type="EMBL" id="KQ085934">
    <property type="protein sequence ID" value="KLO15093.1"/>
    <property type="molecule type" value="Genomic_DNA"/>
</dbReference>
<feature type="domain" description="F-box" evidence="1">
    <location>
        <begin position="100"/>
        <end position="160"/>
    </location>
</feature>
<dbReference type="Gene3D" id="1.20.1280.50">
    <property type="match status" value="1"/>
</dbReference>
<gene>
    <name evidence="2" type="ORF">SCHPADRAFT_927374</name>
</gene>
<dbReference type="InParanoid" id="A0A0H2S033"/>
<keyword evidence="3" id="KW-1185">Reference proteome</keyword>